<gene>
    <name evidence="1" type="ORF">OCBIM_22018719mg</name>
</gene>
<organism evidence="1">
    <name type="scientific">Octopus bimaculoides</name>
    <name type="common">California two-spotted octopus</name>
    <dbReference type="NCBI Taxonomy" id="37653"/>
    <lineage>
        <taxon>Eukaryota</taxon>
        <taxon>Metazoa</taxon>
        <taxon>Spiralia</taxon>
        <taxon>Lophotrochozoa</taxon>
        <taxon>Mollusca</taxon>
        <taxon>Cephalopoda</taxon>
        <taxon>Coleoidea</taxon>
        <taxon>Octopodiformes</taxon>
        <taxon>Octopoda</taxon>
        <taxon>Incirrata</taxon>
        <taxon>Octopodidae</taxon>
        <taxon>Octopus</taxon>
    </lineage>
</organism>
<dbReference type="EMBL" id="KQ418660">
    <property type="protein sequence ID" value="KOF86378.1"/>
    <property type="molecule type" value="Genomic_DNA"/>
</dbReference>
<sequence length="68" mass="7563">MIRDAHIVSHQGTCSTGCDQTSDKQICGIEQNICCNPSFTPRQSMYMLTLPISCMCAHAHIYTTDQKP</sequence>
<accession>A0A0L8HAP1</accession>
<dbReference type="AlphaFoldDB" id="A0A0L8HAP1"/>
<evidence type="ECO:0000313" key="1">
    <source>
        <dbReference type="EMBL" id="KOF86378.1"/>
    </source>
</evidence>
<name>A0A0L8HAP1_OCTBM</name>
<proteinExistence type="predicted"/>
<protein>
    <submittedName>
        <fullName evidence="1">Uncharacterized protein</fullName>
    </submittedName>
</protein>
<reference evidence="1" key="1">
    <citation type="submission" date="2015-07" db="EMBL/GenBank/DDBJ databases">
        <title>MeaNS - Measles Nucleotide Surveillance Program.</title>
        <authorList>
            <person name="Tran T."/>
            <person name="Druce J."/>
        </authorList>
    </citation>
    <scope>NUCLEOTIDE SEQUENCE</scope>
    <source>
        <strain evidence="1">UCB-OBI-ISO-001</strain>
        <tissue evidence="1">Gonad</tissue>
    </source>
</reference>